<feature type="domain" description="GST N-terminal" evidence="1">
    <location>
        <begin position="8"/>
        <end position="84"/>
    </location>
</feature>
<dbReference type="CDD" id="cd03038">
    <property type="entry name" value="GST_N_etherase_LigE"/>
    <property type="match status" value="1"/>
</dbReference>
<dbReference type="InterPro" id="IPR050983">
    <property type="entry name" value="GST_Omega/HSP26"/>
</dbReference>
<dbReference type="InterPro" id="IPR040079">
    <property type="entry name" value="Glutathione_S-Trfase"/>
</dbReference>
<gene>
    <name evidence="2" type="ORF">GXW71_24345</name>
</gene>
<accession>A0ABS5F4R9</accession>
<dbReference type="PANTHER" id="PTHR43968:SF6">
    <property type="entry name" value="GLUTATHIONE S-TRANSFERASE OMEGA"/>
    <property type="match status" value="1"/>
</dbReference>
<dbReference type="Pfam" id="PF22041">
    <property type="entry name" value="GST_C_7"/>
    <property type="match status" value="1"/>
</dbReference>
<organism evidence="2 3">
    <name type="scientific">Plastoroseomonas hellenica</name>
    <dbReference type="NCBI Taxonomy" id="2687306"/>
    <lineage>
        <taxon>Bacteria</taxon>
        <taxon>Pseudomonadati</taxon>
        <taxon>Pseudomonadota</taxon>
        <taxon>Alphaproteobacteria</taxon>
        <taxon>Acetobacterales</taxon>
        <taxon>Acetobacteraceae</taxon>
        <taxon>Plastoroseomonas</taxon>
    </lineage>
</organism>
<comment type="caution">
    <text evidence="2">The sequence shown here is derived from an EMBL/GenBank/DDBJ whole genome shotgun (WGS) entry which is preliminary data.</text>
</comment>
<name>A0ABS5F4R9_9PROT</name>
<proteinExistence type="predicted"/>
<dbReference type="Proteomes" id="UP001196870">
    <property type="component" value="Unassembled WGS sequence"/>
</dbReference>
<dbReference type="EMBL" id="JAAGBB010000036">
    <property type="protein sequence ID" value="MBR0667509.1"/>
    <property type="molecule type" value="Genomic_DNA"/>
</dbReference>
<protein>
    <submittedName>
        <fullName evidence="2">Glutathione S-transferase family protein</fullName>
    </submittedName>
</protein>
<dbReference type="RefSeq" id="WP_211855289.1">
    <property type="nucleotide sequence ID" value="NZ_JAAGBB010000036.1"/>
</dbReference>
<dbReference type="InterPro" id="IPR004045">
    <property type="entry name" value="Glutathione_S-Trfase_N"/>
</dbReference>
<dbReference type="Gene3D" id="3.40.30.10">
    <property type="entry name" value="Glutaredoxin"/>
    <property type="match status" value="1"/>
</dbReference>
<evidence type="ECO:0000313" key="3">
    <source>
        <dbReference type="Proteomes" id="UP001196870"/>
    </source>
</evidence>
<dbReference type="InterPro" id="IPR036282">
    <property type="entry name" value="Glutathione-S-Trfase_C_sf"/>
</dbReference>
<dbReference type="SFLD" id="SFLDG00358">
    <property type="entry name" value="Main_(cytGST)"/>
    <property type="match status" value="1"/>
</dbReference>
<reference evidence="3" key="1">
    <citation type="journal article" date="2021" name="Syst. Appl. Microbiol.">
        <title>Roseomonas hellenica sp. nov., isolated from roots of wild-growing Alkanna tinctoria.</title>
        <authorList>
            <person name="Rat A."/>
            <person name="Naranjo H.D."/>
            <person name="Lebbe L."/>
            <person name="Cnockaert M."/>
            <person name="Krigas N."/>
            <person name="Grigoriadou K."/>
            <person name="Maloupa E."/>
            <person name="Willems A."/>
        </authorList>
    </citation>
    <scope>NUCLEOTIDE SEQUENCE [LARGE SCALE GENOMIC DNA]</scope>
    <source>
        <strain evidence="3">LMG 31523</strain>
    </source>
</reference>
<keyword evidence="3" id="KW-1185">Reference proteome</keyword>
<sequence length="232" mass="25880">MARQLFELCGADPARLFSPYCWRTRMALAHKGLEHETLPWRFTEKDRIAFAGSDKVPVLVDGDRVVADSWAIAEYLEDTYPDAPSLFGGAGGRALCRFLGHWTDSVVQAGIVGFVVADIATHLGPEDHAYFIASREKRFGKPLAEVVAGREERVAEFRRALYPLRTTLKERPFLGGPAPTYADYTVFGAFQWARCVSNFTLLEPDDVVHAWRARMLDLFGGMAREVPAQEAA</sequence>
<evidence type="ECO:0000313" key="2">
    <source>
        <dbReference type="EMBL" id="MBR0667509.1"/>
    </source>
</evidence>
<dbReference type="PANTHER" id="PTHR43968">
    <property type="match status" value="1"/>
</dbReference>
<dbReference type="SFLD" id="SFLDS00019">
    <property type="entry name" value="Glutathione_Transferase_(cytos"/>
    <property type="match status" value="1"/>
</dbReference>
<dbReference type="InterPro" id="IPR036249">
    <property type="entry name" value="Thioredoxin-like_sf"/>
</dbReference>
<dbReference type="SUPFAM" id="SSF47616">
    <property type="entry name" value="GST C-terminal domain-like"/>
    <property type="match status" value="1"/>
</dbReference>
<dbReference type="SUPFAM" id="SSF52833">
    <property type="entry name" value="Thioredoxin-like"/>
    <property type="match status" value="1"/>
</dbReference>
<dbReference type="InterPro" id="IPR054416">
    <property type="entry name" value="GST_UstS-like_C"/>
</dbReference>
<dbReference type="Gene3D" id="1.20.1050.10">
    <property type="match status" value="1"/>
</dbReference>
<dbReference type="CDD" id="cd03202">
    <property type="entry name" value="GST_C_etherase_LigE"/>
    <property type="match status" value="1"/>
</dbReference>
<dbReference type="Pfam" id="PF13409">
    <property type="entry name" value="GST_N_2"/>
    <property type="match status" value="1"/>
</dbReference>
<evidence type="ECO:0000259" key="1">
    <source>
        <dbReference type="PROSITE" id="PS50404"/>
    </source>
</evidence>
<dbReference type="PROSITE" id="PS50404">
    <property type="entry name" value="GST_NTER"/>
    <property type="match status" value="1"/>
</dbReference>